<dbReference type="InterPro" id="IPR008928">
    <property type="entry name" value="6-hairpin_glycosidase_sf"/>
</dbReference>
<dbReference type="EMBL" id="JAVRFH010000068">
    <property type="protein sequence ID" value="MDT0615627.1"/>
    <property type="molecule type" value="Genomic_DNA"/>
</dbReference>
<dbReference type="InterPro" id="IPR045582">
    <property type="entry name" value="Trehalase-like_N"/>
</dbReference>
<dbReference type="GO" id="GO:0016787">
    <property type="term" value="F:hydrolase activity"/>
    <property type="evidence" value="ECO:0007669"/>
    <property type="project" value="UniProtKB-KW"/>
</dbReference>
<keyword evidence="4" id="KW-1185">Reference proteome</keyword>
<dbReference type="RefSeq" id="WP_311583396.1">
    <property type="nucleotide sequence ID" value="NZ_JAVRFH010000068.1"/>
</dbReference>
<dbReference type="InterPro" id="IPR011613">
    <property type="entry name" value="GH15-like"/>
</dbReference>
<name>A0ABU3AZK4_9ACTN</name>
<feature type="domain" description="GH15-like" evidence="1">
    <location>
        <begin position="247"/>
        <end position="581"/>
    </location>
</feature>
<gene>
    <name evidence="3" type="ORF">RM812_36375</name>
</gene>
<evidence type="ECO:0000259" key="1">
    <source>
        <dbReference type="Pfam" id="PF00723"/>
    </source>
</evidence>
<sequence length="591" mass="64855">MKDSDDQRPAAPDPSCPPWALREYAVLADGERGAVLDPRGRIVWLCAPRWHDDAVFSALIGGAGHFTVEPADPWHVWGGSYEEGTLIRVSRWVTTDCVIECREALAMPARTDRLVLLRRMRVARGEARLCLDLDPRPGFGDGRMRGPRREHGVWTAEGRGLRMRLAGAPAAVWRAGAGLCGEFRLREGESHDLVFELAEGEETEPLDADALWRATEEEWRRALPDCSRLAAPRDARHAYAVLRGLTSVSGGMVAAATTSLPERADGGRNYDYRFTWLRDQCYAGLAVAAHGPHPLVDDAVRFVAERILEDGDKVRPAYTVDGRPVGGERSLRLPGYPGGTDHIGNDAGAQFQLDTFGEALQLFAAAATHDRLTEDAERAAAVAVDVVERHWLTPDAGLWELEDRWWTHSRLSVVCGLRRMATVLSGQEARRCAALADTVARETRRRCLAPDGRWRRAADDDGPEAALLVPLARGCALGDDDGAATRAYVESRLAEDGYLFRFEHPGTPLGDAEGAFLLCGFAMALACHRLGDRVGAFRWFERTRAACGPPGLFAEEYDVGQRQLRGNLPQAFVHAMMLECAVRLAGESALP</sequence>
<accession>A0ABU3AZK4</accession>
<dbReference type="Pfam" id="PF00723">
    <property type="entry name" value="Glyco_hydro_15"/>
    <property type="match status" value="1"/>
</dbReference>
<organism evidence="3 4">
    <name type="scientific">Streptomyces lancefieldiae</name>
    <dbReference type="NCBI Taxonomy" id="3075520"/>
    <lineage>
        <taxon>Bacteria</taxon>
        <taxon>Bacillati</taxon>
        <taxon>Actinomycetota</taxon>
        <taxon>Actinomycetes</taxon>
        <taxon>Kitasatosporales</taxon>
        <taxon>Streptomycetaceae</taxon>
        <taxon>Streptomyces</taxon>
    </lineage>
</organism>
<reference evidence="3" key="1">
    <citation type="submission" date="2024-05" db="EMBL/GenBank/DDBJ databases">
        <title>30 novel species of actinomycetes from the DSMZ collection.</title>
        <authorList>
            <person name="Nouioui I."/>
        </authorList>
    </citation>
    <scope>NUCLEOTIDE SEQUENCE</scope>
    <source>
        <strain evidence="3">DSM 40712</strain>
    </source>
</reference>
<dbReference type="Pfam" id="PF19291">
    <property type="entry name" value="TREH_N"/>
    <property type="match status" value="1"/>
</dbReference>
<dbReference type="PANTHER" id="PTHR31616:SF10">
    <property type="entry name" value="TREHALASE"/>
    <property type="match status" value="1"/>
</dbReference>
<proteinExistence type="predicted"/>
<keyword evidence="3" id="KW-0378">Hydrolase</keyword>
<evidence type="ECO:0000259" key="2">
    <source>
        <dbReference type="Pfam" id="PF19291"/>
    </source>
</evidence>
<dbReference type="Gene3D" id="1.50.10.10">
    <property type="match status" value="1"/>
</dbReference>
<comment type="caution">
    <text evidence="3">The sequence shown here is derived from an EMBL/GenBank/DDBJ whole genome shotgun (WGS) entry which is preliminary data.</text>
</comment>
<dbReference type="Proteomes" id="UP001180724">
    <property type="component" value="Unassembled WGS sequence"/>
</dbReference>
<feature type="domain" description="Trehalase-like N-terminal" evidence="2">
    <location>
        <begin position="24"/>
        <end position="154"/>
    </location>
</feature>
<evidence type="ECO:0000313" key="3">
    <source>
        <dbReference type="EMBL" id="MDT0615627.1"/>
    </source>
</evidence>
<dbReference type="SUPFAM" id="SSF48208">
    <property type="entry name" value="Six-hairpin glycosidases"/>
    <property type="match status" value="1"/>
</dbReference>
<protein>
    <submittedName>
        <fullName evidence="3">Glycoside hydrolase family 15 protein</fullName>
    </submittedName>
</protein>
<dbReference type="InterPro" id="IPR012341">
    <property type="entry name" value="6hp_glycosidase-like_sf"/>
</dbReference>
<evidence type="ECO:0000313" key="4">
    <source>
        <dbReference type="Proteomes" id="UP001180724"/>
    </source>
</evidence>
<dbReference type="PANTHER" id="PTHR31616">
    <property type="entry name" value="TREHALASE"/>
    <property type="match status" value="1"/>
</dbReference>